<gene>
    <name evidence="2" type="ORF">SGFS_031220</name>
</gene>
<protein>
    <recommendedName>
        <fullName evidence="4">Integral membrane protein</fullName>
    </recommendedName>
</protein>
<feature type="transmembrane region" description="Helical" evidence="1">
    <location>
        <begin position="56"/>
        <end position="77"/>
    </location>
</feature>
<organism evidence="2 3">
    <name type="scientific">Streptomyces graminofaciens</name>
    <dbReference type="NCBI Taxonomy" id="68212"/>
    <lineage>
        <taxon>Bacteria</taxon>
        <taxon>Bacillati</taxon>
        <taxon>Actinomycetota</taxon>
        <taxon>Actinomycetes</taxon>
        <taxon>Kitasatosporales</taxon>
        <taxon>Streptomycetaceae</taxon>
        <taxon>Streptomyces</taxon>
    </lineage>
</organism>
<dbReference type="EMBL" id="AP018448">
    <property type="protein sequence ID" value="BBC31828.1"/>
    <property type="molecule type" value="Genomic_DNA"/>
</dbReference>
<reference evidence="2 3" key="1">
    <citation type="journal article" date="2010" name="ChemBioChem">
        <title>Cloning and characterization of the biosynthetic gene cluster of 16-membered macrolide antibiotic FD-891: involvement of a dual functional cytochrome P450 monooxygenase catalyzing epoxidation and hydroxylation.</title>
        <authorList>
            <person name="Kudo F."/>
            <person name="Motegi A."/>
            <person name="Mizoue K."/>
            <person name="Eguchi T."/>
        </authorList>
    </citation>
    <scope>NUCLEOTIDE SEQUENCE [LARGE SCALE GENOMIC DNA]</scope>
    <source>
        <strain evidence="2 3">A-8890</strain>
    </source>
</reference>
<evidence type="ECO:0000313" key="3">
    <source>
        <dbReference type="Proteomes" id="UP001321542"/>
    </source>
</evidence>
<dbReference type="RefSeq" id="WP_286250661.1">
    <property type="nucleotide sequence ID" value="NZ_AP018448.1"/>
</dbReference>
<evidence type="ECO:0008006" key="4">
    <source>
        <dbReference type="Google" id="ProtNLM"/>
    </source>
</evidence>
<name>A0ABN5VHP9_9ACTN</name>
<accession>A0ABN5VHP9</accession>
<keyword evidence="3" id="KW-1185">Reference proteome</keyword>
<proteinExistence type="predicted"/>
<feature type="transmembrane region" description="Helical" evidence="1">
    <location>
        <begin position="20"/>
        <end position="44"/>
    </location>
</feature>
<sequence>MNPLAVDPTVTAPLDDVMSLLAWLVTAAGVGGLLWLGASMAVSVRSGQRVGDFMESFLMVMVACVLAVTAGPLVAFIL</sequence>
<evidence type="ECO:0000313" key="2">
    <source>
        <dbReference type="EMBL" id="BBC31828.1"/>
    </source>
</evidence>
<keyword evidence="1" id="KW-0472">Membrane</keyword>
<reference evidence="2 3" key="2">
    <citation type="journal article" date="2023" name="ChemBioChem">
        <title>Acyltransferase Domain Exchange between Two Independent Type I Polyketide Synthases in the Same Producer Strain of Macrolide Antibiotics.</title>
        <authorList>
            <person name="Kudo F."/>
            <person name="Kishikawa K."/>
            <person name="Tsuboi K."/>
            <person name="Kido T."/>
            <person name="Usui T."/>
            <person name="Hashimoto J."/>
            <person name="Shin-Ya K."/>
            <person name="Miyanaga A."/>
            <person name="Eguchi T."/>
        </authorList>
    </citation>
    <scope>NUCLEOTIDE SEQUENCE [LARGE SCALE GENOMIC DNA]</scope>
    <source>
        <strain evidence="2 3">A-8890</strain>
    </source>
</reference>
<keyword evidence="1" id="KW-1133">Transmembrane helix</keyword>
<evidence type="ECO:0000256" key="1">
    <source>
        <dbReference type="SAM" id="Phobius"/>
    </source>
</evidence>
<keyword evidence="1" id="KW-0812">Transmembrane</keyword>
<dbReference type="Proteomes" id="UP001321542">
    <property type="component" value="Chromosome"/>
</dbReference>